<keyword evidence="6" id="KW-0319">Glycerol metabolism</keyword>
<keyword evidence="13" id="KW-1185">Reference proteome</keyword>
<dbReference type="InterPro" id="IPR045034">
    <property type="entry name" value="O-acyltransferase_WSD1-like"/>
</dbReference>
<evidence type="ECO:0000313" key="12">
    <source>
        <dbReference type="EMBL" id="MDT0594112.1"/>
    </source>
</evidence>
<evidence type="ECO:0000256" key="1">
    <source>
        <dbReference type="ARBA" id="ARBA00004771"/>
    </source>
</evidence>
<comment type="similarity">
    <text evidence="3">Belongs to the long-chain O-acyltransferase family.</text>
</comment>
<feature type="domain" description="O-acyltransferase WSD1-like N-terminal" evidence="10">
    <location>
        <begin position="7"/>
        <end position="262"/>
    </location>
</feature>
<comment type="pathway">
    <text evidence="2">Lipid metabolism.</text>
</comment>
<dbReference type="Proteomes" id="UP001253545">
    <property type="component" value="Unassembled WGS sequence"/>
</dbReference>
<dbReference type="Pfam" id="PF06974">
    <property type="entry name" value="WS_DGAT_C"/>
    <property type="match status" value="1"/>
</dbReference>
<dbReference type="PANTHER" id="PTHR31650">
    <property type="entry name" value="O-ACYLTRANSFERASE (WSD1-LIKE) FAMILY PROTEIN"/>
    <property type="match status" value="1"/>
</dbReference>
<evidence type="ECO:0000256" key="7">
    <source>
        <dbReference type="ARBA" id="ARBA00023315"/>
    </source>
</evidence>
<dbReference type="PANTHER" id="PTHR31650:SF1">
    <property type="entry name" value="WAX ESTER SYNTHASE_DIACYLGLYCEROL ACYLTRANSFERASE 4-RELATED"/>
    <property type="match status" value="1"/>
</dbReference>
<evidence type="ECO:0000256" key="3">
    <source>
        <dbReference type="ARBA" id="ARBA00009587"/>
    </source>
</evidence>
<organism evidence="12 13">
    <name type="scientific">Glaciecola petra</name>
    <dbReference type="NCBI Taxonomy" id="3075602"/>
    <lineage>
        <taxon>Bacteria</taxon>
        <taxon>Pseudomonadati</taxon>
        <taxon>Pseudomonadota</taxon>
        <taxon>Gammaproteobacteria</taxon>
        <taxon>Alteromonadales</taxon>
        <taxon>Alteromonadaceae</taxon>
        <taxon>Glaciecola</taxon>
    </lineage>
</organism>
<comment type="caution">
    <text evidence="12">The sequence shown here is derived from an EMBL/GenBank/DDBJ whole genome shotgun (WGS) entry which is preliminary data.</text>
</comment>
<evidence type="ECO:0000256" key="2">
    <source>
        <dbReference type="ARBA" id="ARBA00005189"/>
    </source>
</evidence>
<dbReference type="InterPro" id="IPR004255">
    <property type="entry name" value="O-acyltransferase_WSD1_N"/>
</dbReference>
<evidence type="ECO:0000259" key="10">
    <source>
        <dbReference type="Pfam" id="PF03007"/>
    </source>
</evidence>
<feature type="domain" description="O-acyltransferase WSD1 C-terminal" evidence="11">
    <location>
        <begin position="304"/>
        <end position="449"/>
    </location>
</feature>
<evidence type="ECO:0000313" key="13">
    <source>
        <dbReference type="Proteomes" id="UP001253545"/>
    </source>
</evidence>
<keyword evidence="5" id="KW-0808">Transferase</keyword>
<evidence type="ECO:0000259" key="11">
    <source>
        <dbReference type="Pfam" id="PF06974"/>
    </source>
</evidence>
<evidence type="ECO:0000256" key="4">
    <source>
        <dbReference type="ARBA" id="ARBA00013244"/>
    </source>
</evidence>
<evidence type="ECO:0000256" key="8">
    <source>
        <dbReference type="ARBA" id="ARBA00048109"/>
    </source>
</evidence>
<gene>
    <name evidence="12" type="ORF">RM552_04575</name>
</gene>
<accession>A0ABU2ZRP2</accession>
<keyword evidence="9" id="KW-1133">Transmembrane helix</keyword>
<protein>
    <recommendedName>
        <fullName evidence="4">diacylglycerol O-acyltransferase</fullName>
        <ecNumber evidence="4">2.3.1.20</ecNumber>
    </recommendedName>
</protein>
<feature type="transmembrane region" description="Helical" evidence="9">
    <location>
        <begin position="185"/>
        <end position="208"/>
    </location>
</feature>
<comment type="pathway">
    <text evidence="1">Glycerolipid metabolism; triacylglycerol biosynthesis.</text>
</comment>
<name>A0ABU2ZRP2_9ALTE</name>
<dbReference type="EC" id="2.3.1.20" evidence="4"/>
<reference evidence="12 13" key="1">
    <citation type="submission" date="2023-09" db="EMBL/GenBank/DDBJ databases">
        <authorList>
            <person name="Rey-Velasco X."/>
        </authorList>
    </citation>
    <scope>NUCLEOTIDE SEQUENCE [LARGE SCALE GENOMIC DNA]</scope>
    <source>
        <strain evidence="12 13">P117</strain>
    </source>
</reference>
<dbReference type="RefSeq" id="WP_311367597.1">
    <property type="nucleotide sequence ID" value="NZ_JAVRHX010000001.1"/>
</dbReference>
<dbReference type="InterPro" id="IPR009721">
    <property type="entry name" value="O-acyltransferase_WSD1_C"/>
</dbReference>
<keyword evidence="9" id="KW-0812">Transmembrane</keyword>
<evidence type="ECO:0000256" key="6">
    <source>
        <dbReference type="ARBA" id="ARBA00022798"/>
    </source>
</evidence>
<evidence type="ECO:0000256" key="5">
    <source>
        <dbReference type="ARBA" id="ARBA00022679"/>
    </source>
</evidence>
<sequence length="466" mass="53128">MSKKISFLDRMFWITESKANPKHVAAMQLLEIPENAPTDYVDQLYAELQSFDSAVTPFNCKVSQFLGYPIKLTPTKQINMQYHVQLHIVDDITNKVKLHKFVAKLHESWLDRDKPLWQYHLIKDKQSKVFAIYVKVHHMCGDGASLIRIFQKGYSENINSSDFVPVWASKSASRTKPKVNIFKRILTGLWGFIVAIKDLLWIIFRLMLKLLWINRVYMPIPFTGTKTILTGQVKIGRVVSSMDIDFTRVTKLAKRLRASANEILLCAFDIGVHRFLEEHGQGFDKALYTNMPVNLRKPGETTAGNQIAIVPVKLAFDEHDPYLRLRQIIENHRIVKSVARESHPAAFSYYTLLIQSFSTLFEVLHISDWFRPIGNILVSNMPGPANTLYFKDAKLLSNYPISTITPGGGVNITVVTYNGIAQIGLVSCDSKIDSLDNMVKYFHAAFNMLEKCVDDDSLSIKDIVIR</sequence>
<proteinExistence type="inferred from homology"/>
<evidence type="ECO:0000256" key="9">
    <source>
        <dbReference type="SAM" id="Phobius"/>
    </source>
</evidence>
<dbReference type="Pfam" id="PF03007">
    <property type="entry name" value="WS_DGAT_cat"/>
    <property type="match status" value="1"/>
</dbReference>
<keyword evidence="7" id="KW-0012">Acyltransferase</keyword>
<keyword evidence="9" id="KW-0472">Membrane</keyword>
<comment type="catalytic activity">
    <reaction evidence="8">
        <text>an acyl-CoA + a 1,2-diacyl-sn-glycerol = a triacyl-sn-glycerol + CoA</text>
        <dbReference type="Rhea" id="RHEA:10868"/>
        <dbReference type="ChEBI" id="CHEBI:17815"/>
        <dbReference type="ChEBI" id="CHEBI:57287"/>
        <dbReference type="ChEBI" id="CHEBI:58342"/>
        <dbReference type="ChEBI" id="CHEBI:64615"/>
        <dbReference type="EC" id="2.3.1.20"/>
    </reaction>
</comment>
<dbReference type="EMBL" id="JAVRHX010000001">
    <property type="protein sequence ID" value="MDT0594112.1"/>
    <property type="molecule type" value="Genomic_DNA"/>
</dbReference>